<evidence type="ECO:0000313" key="1">
    <source>
        <dbReference type="EMBL" id="KAK9992313.1"/>
    </source>
</evidence>
<dbReference type="Proteomes" id="UP001459277">
    <property type="component" value="Unassembled WGS sequence"/>
</dbReference>
<keyword evidence="2" id="KW-1185">Reference proteome</keyword>
<evidence type="ECO:0000313" key="2">
    <source>
        <dbReference type="Proteomes" id="UP001459277"/>
    </source>
</evidence>
<name>A0AAW2C474_9ROSI</name>
<sequence length="129" mass="14839">MSTIGDGDILPIYVLSDCKQMFSIVCVHNMKIYFCSPHGMNLADLHHMSGDDITTLTKELHIDRCHYIANSVIKEIGNGTLMVEVYELMWLDISGLHFIFYFHFVLLEKQTYLRLDVSSMITLLQLLPL</sequence>
<dbReference type="EMBL" id="JAZDWU010000009">
    <property type="protein sequence ID" value="KAK9992313.1"/>
    <property type="molecule type" value="Genomic_DNA"/>
</dbReference>
<protein>
    <submittedName>
        <fullName evidence="1">Uncharacterized protein</fullName>
    </submittedName>
</protein>
<comment type="caution">
    <text evidence="1">The sequence shown here is derived from an EMBL/GenBank/DDBJ whole genome shotgun (WGS) entry which is preliminary data.</text>
</comment>
<organism evidence="1 2">
    <name type="scientific">Lithocarpus litseifolius</name>
    <dbReference type="NCBI Taxonomy" id="425828"/>
    <lineage>
        <taxon>Eukaryota</taxon>
        <taxon>Viridiplantae</taxon>
        <taxon>Streptophyta</taxon>
        <taxon>Embryophyta</taxon>
        <taxon>Tracheophyta</taxon>
        <taxon>Spermatophyta</taxon>
        <taxon>Magnoliopsida</taxon>
        <taxon>eudicotyledons</taxon>
        <taxon>Gunneridae</taxon>
        <taxon>Pentapetalae</taxon>
        <taxon>rosids</taxon>
        <taxon>fabids</taxon>
        <taxon>Fagales</taxon>
        <taxon>Fagaceae</taxon>
        <taxon>Lithocarpus</taxon>
    </lineage>
</organism>
<gene>
    <name evidence="1" type="ORF">SO802_027298</name>
</gene>
<accession>A0AAW2C474</accession>
<proteinExistence type="predicted"/>
<reference evidence="1 2" key="1">
    <citation type="submission" date="2024-01" db="EMBL/GenBank/DDBJ databases">
        <title>A telomere-to-telomere, gap-free genome of sweet tea (Lithocarpus litseifolius).</title>
        <authorList>
            <person name="Zhou J."/>
        </authorList>
    </citation>
    <scope>NUCLEOTIDE SEQUENCE [LARGE SCALE GENOMIC DNA]</scope>
    <source>
        <strain evidence="1">Zhou-2022a</strain>
        <tissue evidence="1">Leaf</tissue>
    </source>
</reference>
<dbReference type="AlphaFoldDB" id="A0AAW2C474"/>